<evidence type="ECO:0000256" key="15">
    <source>
        <dbReference type="ARBA" id="ARBA00023239"/>
    </source>
</evidence>
<feature type="binding site" evidence="17">
    <location>
        <position position="246"/>
    </location>
    <ligand>
        <name>Zn(2+)</name>
        <dbReference type="ChEBI" id="CHEBI:29105"/>
    </ligand>
</feature>
<comment type="subcellular location">
    <subcellularLocation>
        <location evidence="3 17">Cytoplasm</location>
    </subcellularLocation>
</comment>
<evidence type="ECO:0000256" key="8">
    <source>
        <dbReference type="ARBA" id="ARBA00022490"/>
    </source>
</evidence>
<protein>
    <recommendedName>
        <fullName evidence="7 17">3-dehydroquinate synthase</fullName>
        <shortName evidence="17">DHQS</shortName>
        <ecNumber evidence="6 17">4.2.3.4</ecNumber>
    </recommendedName>
</protein>
<dbReference type="UniPathway" id="UPA00053">
    <property type="reaction ID" value="UER00085"/>
</dbReference>
<dbReference type="FunFam" id="3.40.50.1970:FF:000001">
    <property type="entry name" value="3-dehydroquinate synthase"/>
    <property type="match status" value="1"/>
</dbReference>
<proteinExistence type="inferred from homology"/>
<evidence type="ECO:0000256" key="14">
    <source>
        <dbReference type="ARBA" id="ARBA00023141"/>
    </source>
</evidence>
<keyword evidence="9 17" id="KW-0028">Amino-acid biosynthesis</keyword>
<evidence type="ECO:0000256" key="1">
    <source>
        <dbReference type="ARBA" id="ARBA00001393"/>
    </source>
</evidence>
<keyword evidence="15 17" id="KW-0456">Lyase</keyword>
<feature type="binding site" evidence="17">
    <location>
        <begin position="170"/>
        <end position="173"/>
    </location>
    <ligand>
        <name>NAD(+)</name>
        <dbReference type="ChEBI" id="CHEBI:57540"/>
    </ligand>
</feature>
<dbReference type="GO" id="GO:0000166">
    <property type="term" value="F:nucleotide binding"/>
    <property type="evidence" value="ECO:0007669"/>
    <property type="project" value="UniProtKB-KW"/>
</dbReference>
<evidence type="ECO:0000256" key="6">
    <source>
        <dbReference type="ARBA" id="ARBA00013031"/>
    </source>
</evidence>
<comment type="similarity">
    <text evidence="5 17">Belongs to the sugar phosphate cyclases superfamily. Dehydroquinate synthase family.</text>
</comment>
<dbReference type="GO" id="GO:0005737">
    <property type="term" value="C:cytoplasm"/>
    <property type="evidence" value="ECO:0007669"/>
    <property type="project" value="UniProtKB-SubCell"/>
</dbReference>
<evidence type="ECO:0000256" key="7">
    <source>
        <dbReference type="ARBA" id="ARBA00017684"/>
    </source>
</evidence>
<feature type="binding site" evidence="17">
    <location>
        <position position="185"/>
    </location>
    <ligand>
        <name>Zn(2+)</name>
        <dbReference type="ChEBI" id="CHEBI:29105"/>
    </ligand>
</feature>
<evidence type="ECO:0000256" key="3">
    <source>
        <dbReference type="ARBA" id="ARBA00004496"/>
    </source>
</evidence>
<dbReference type="GO" id="GO:0003856">
    <property type="term" value="F:3-dehydroquinate synthase activity"/>
    <property type="evidence" value="ECO:0007669"/>
    <property type="project" value="UniProtKB-UniRule"/>
</dbReference>
<evidence type="ECO:0000256" key="17">
    <source>
        <dbReference type="HAMAP-Rule" id="MF_00110"/>
    </source>
</evidence>
<evidence type="ECO:0000256" key="4">
    <source>
        <dbReference type="ARBA" id="ARBA00004661"/>
    </source>
</evidence>
<comment type="catalytic activity">
    <reaction evidence="1 17">
        <text>7-phospho-2-dehydro-3-deoxy-D-arabino-heptonate = 3-dehydroquinate + phosphate</text>
        <dbReference type="Rhea" id="RHEA:21968"/>
        <dbReference type="ChEBI" id="CHEBI:32364"/>
        <dbReference type="ChEBI" id="CHEBI:43474"/>
        <dbReference type="ChEBI" id="CHEBI:58394"/>
        <dbReference type="EC" id="4.2.3.4"/>
    </reaction>
</comment>
<keyword evidence="12 17" id="KW-0862">Zinc</keyword>
<dbReference type="OrthoDB" id="9806583at2"/>
<reference evidence="20 21" key="1">
    <citation type="submission" date="2017-04" db="EMBL/GenBank/DDBJ databases">
        <authorList>
            <person name="Afonso C.L."/>
            <person name="Miller P.J."/>
            <person name="Scott M.A."/>
            <person name="Spackman E."/>
            <person name="Goraichik I."/>
            <person name="Dimitrov K.M."/>
            <person name="Suarez D.L."/>
            <person name="Swayne D.E."/>
        </authorList>
    </citation>
    <scope>NUCLEOTIDE SEQUENCE [LARGE SCALE GENOMIC DNA]</scope>
    <source>
        <strain evidence="20 21">DSM 12816</strain>
    </source>
</reference>
<dbReference type="Gene3D" id="3.40.50.1970">
    <property type="match status" value="1"/>
</dbReference>
<keyword evidence="8 17" id="KW-0963">Cytoplasm</keyword>
<evidence type="ECO:0000256" key="12">
    <source>
        <dbReference type="ARBA" id="ARBA00022833"/>
    </source>
</evidence>
<feature type="binding site" evidence="17">
    <location>
        <position position="152"/>
    </location>
    <ligand>
        <name>NAD(+)</name>
        <dbReference type="ChEBI" id="CHEBI:57540"/>
    </ligand>
</feature>
<name>A0A1W2BUM9_9FIRM</name>
<gene>
    <name evidence="17" type="primary">aroB</name>
    <name evidence="20" type="ORF">SAMN02745168_2399</name>
</gene>
<accession>A0A1W2BUM9</accession>
<evidence type="ECO:0000256" key="5">
    <source>
        <dbReference type="ARBA" id="ARBA00005412"/>
    </source>
</evidence>
<dbReference type="InterPro" id="IPR050071">
    <property type="entry name" value="Dehydroquinate_synthase"/>
</dbReference>
<dbReference type="InterPro" id="IPR056179">
    <property type="entry name" value="DHQS_C"/>
</dbReference>
<dbReference type="PANTHER" id="PTHR43622">
    <property type="entry name" value="3-DEHYDROQUINATE SYNTHASE"/>
    <property type="match status" value="1"/>
</dbReference>
<comment type="caution">
    <text evidence="17">Lacks conserved residue(s) required for the propagation of feature annotation.</text>
</comment>
<evidence type="ECO:0000256" key="2">
    <source>
        <dbReference type="ARBA" id="ARBA00001911"/>
    </source>
</evidence>
<dbReference type="PIRSF" id="PIRSF001455">
    <property type="entry name" value="DHQ_synth"/>
    <property type="match status" value="1"/>
</dbReference>
<evidence type="ECO:0000256" key="10">
    <source>
        <dbReference type="ARBA" id="ARBA00022723"/>
    </source>
</evidence>
<dbReference type="HAMAP" id="MF_00110">
    <property type="entry name" value="DHQ_synthase"/>
    <property type="match status" value="1"/>
</dbReference>
<evidence type="ECO:0000256" key="13">
    <source>
        <dbReference type="ARBA" id="ARBA00023027"/>
    </source>
</evidence>
<dbReference type="Proteomes" id="UP000192790">
    <property type="component" value="Unassembled WGS sequence"/>
</dbReference>
<keyword evidence="16 17" id="KW-0170">Cobalt</keyword>
<dbReference type="GO" id="GO:0008652">
    <property type="term" value="P:amino acid biosynthetic process"/>
    <property type="evidence" value="ECO:0007669"/>
    <property type="project" value="UniProtKB-KW"/>
</dbReference>
<evidence type="ECO:0000256" key="11">
    <source>
        <dbReference type="ARBA" id="ARBA00022741"/>
    </source>
</evidence>
<dbReference type="NCBIfam" id="TIGR01357">
    <property type="entry name" value="aroB"/>
    <property type="match status" value="1"/>
</dbReference>
<feature type="binding site" evidence="17">
    <location>
        <position position="143"/>
    </location>
    <ligand>
        <name>NAD(+)</name>
        <dbReference type="ChEBI" id="CHEBI:57540"/>
    </ligand>
</feature>
<evidence type="ECO:0000256" key="16">
    <source>
        <dbReference type="ARBA" id="ARBA00023285"/>
    </source>
</evidence>
<dbReference type="RefSeq" id="WP_084235074.1">
    <property type="nucleotide sequence ID" value="NZ_FWXW01000006.1"/>
</dbReference>
<feature type="domain" description="3-dehydroquinate synthase C-terminal" evidence="19">
    <location>
        <begin position="182"/>
        <end position="321"/>
    </location>
</feature>
<dbReference type="Pfam" id="PF01761">
    <property type="entry name" value="DHQ_synthase"/>
    <property type="match status" value="1"/>
</dbReference>
<comment type="cofactor">
    <cofactor evidence="17">
        <name>Co(2+)</name>
        <dbReference type="ChEBI" id="CHEBI:48828"/>
    </cofactor>
    <cofactor evidence="17">
        <name>Zn(2+)</name>
        <dbReference type="ChEBI" id="CHEBI:29105"/>
    </cofactor>
    <text evidence="17">Binds 1 divalent metal cation per subunit. Can use either Co(2+) or Zn(2+).</text>
</comment>
<keyword evidence="21" id="KW-1185">Reference proteome</keyword>
<dbReference type="Gene3D" id="1.20.1090.10">
    <property type="entry name" value="Dehydroquinate synthase-like - alpha domain"/>
    <property type="match status" value="1"/>
</dbReference>
<feature type="binding site" evidence="17">
    <location>
        <begin position="106"/>
        <end position="110"/>
    </location>
    <ligand>
        <name>NAD(+)</name>
        <dbReference type="ChEBI" id="CHEBI:57540"/>
    </ligand>
</feature>
<keyword evidence="13 17" id="KW-0520">NAD</keyword>
<dbReference type="GO" id="GO:0009423">
    <property type="term" value="P:chorismate biosynthetic process"/>
    <property type="evidence" value="ECO:0007669"/>
    <property type="project" value="UniProtKB-UniRule"/>
</dbReference>
<dbReference type="Pfam" id="PF24621">
    <property type="entry name" value="DHQS_C"/>
    <property type="match status" value="1"/>
</dbReference>
<dbReference type="STRING" id="1122930.SAMN02745168_2399"/>
<comment type="cofactor">
    <cofactor evidence="2 17">
        <name>NAD(+)</name>
        <dbReference type="ChEBI" id="CHEBI:57540"/>
    </cofactor>
</comment>
<sequence length="358" mass="39045">MKKLKVSIPGREYEILTDGGILDRAGEMVRKTVRGGRIALVTDENVMPLYGDRVRGALEKAGFSVRPVVIPAGETSKSMAMLERLYDEFMSFELTRADAVLALGGGVVGDLAGFAAATILRGVDFIQVPTTLLAQVDSSVGGKVAIDLKAGKNLAGAFYQPRLVLIDTDCLHTLPPRELSGGMAEVIKYGAIRDAALFRRLEEAEIREGLPAGTEEIVCRCCDIKREIVERDERDTGERMVLNFGHTLAHAYESAYNFEKYTHGEAVAAGMCRIALLGEELGITEPGTAKRLRALVRKWGLPDAIECTPEQYGRALRLDKKGEGGSIRLVALKAPGEAVLYQIKKEALLELLSREVRE</sequence>
<dbReference type="SUPFAM" id="SSF56796">
    <property type="entry name" value="Dehydroquinate synthase-like"/>
    <property type="match status" value="1"/>
</dbReference>
<dbReference type="GO" id="GO:0009073">
    <property type="term" value="P:aromatic amino acid family biosynthetic process"/>
    <property type="evidence" value="ECO:0007669"/>
    <property type="project" value="UniProtKB-KW"/>
</dbReference>
<feature type="binding site" evidence="17">
    <location>
        <begin position="130"/>
        <end position="131"/>
    </location>
    <ligand>
        <name>NAD(+)</name>
        <dbReference type="ChEBI" id="CHEBI:57540"/>
    </ligand>
</feature>
<dbReference type="CDD" id="cd08195">
    <property type="entry name" value="DHQS"/>
    <property type="match status" value="1"/>
</dbReference>
<dbReference type="PANTHER" id="PTHR43622:SF7">
    <property type="entry name" value="3-DEHYDROQUINATE SYNTHASE, CHLOROPLASTIC"/>
    <property type="match status" value="1"/>
</dbReference>
<evidence type="ECO:0000313" key="21">
    <source>
        <dbReference type="Proteomes" id="UP000192790"/>
    </source>
</evidence>
<keyword evidence="14 17" id="KW-0057">Aromatic amino acid biosynthesis</keyword>
<evidence type="ECO:0000256" key="9">
    <source>
        <dbReference type="ARBA" id="ARBA00022605"/>
    </source>
</evidence>
<dbReference type="InterPro" id="IPR016037">
    <property type="entry name" value="DHQ_synth_AroB"/>
</dbReference>
<dbReference type="GO" id="GO:0046872">
    <property type="term" value="F:metal ion binding"/>
    <property type="evidence" value="ECO:0007669"/>
    <property type="project" value="UniProtKB-KW"/>
</dbReference>
<dbReference type="EC" id="4.2.3.4" evidence="6 17"/>
<evidence type="ECO:0000259" key="19">
    <source>
        <dbReference type="Pfam" id="PF24621"/>
    </source>
</evidence>
<keyword evidence="10 17" id="KW-0479">Metal-binding</keyword>
<keyword evidence="11 17" id="KW-0547">Nucleotide-binding</keyword>
<organism evidence="20 21">
    <name type="scientific">Papillibacter cinnamivorans DSM 12816</name>
    <dbReference type="NCBI Taxonomy" id="1122930"/>
    <lineage>
        <taxon>Bacteria</taxon>
        <taxon>Bacillati</taxon>
        <taxon>Bacillota</taxon>
        <taxon>Clostridia</taxon>
        <taxon>Eubacteriales</taxon>
        <taxon>Oscillospiraceae</taxon>
        <taxon>Papillibacter</taxon>
    </lineage>
</organism>
<evidence type="ECO:0000313" key="20">
    <source>
        <dbReference type="EMBL" id="SMC76657.1"/>
    </source>
</evidence>
<evidence type="ECO:0000259" key="18">
    <source>
        <dbReference type="Pfam" id="PF01761"/>
    </source>
</evidence>
<comment type="pathway">
    <text evidence="4 17">Metabolic intermediate biosynthesis; chorismate biosynthesis; chorismate from D-erythrose 4-phosphate and phosphoenolpyruvate: step 2/7.</text>
</comment>
<dbReference type="InterPro" id="IPR030963">
    <property type="entry name" value="DHQ_synth_fam"/>
</dbReference>
<dbReference type="EMBL" id="FWXW01000006">
    <property type="protein sequence ID" value="SMC76657.1"/>
    <property type="molecule type" value="Genomic_DNA"/>
</dbReference>
<comment type="function">
    <text evidence="17">Catalyzes the conversion of 3-deoxy-D-arabino-heptulosonate 7-phosphate (DAHP) to dehydroquinate (DHQ).</text>
</comment>
<dbReference type="AlphaFoldDB" id="A0A1W2BUM9"/>
<dbReference type="InterPro" id="IPR030960">
    <property type="entry name" value="DHQS/DOIS_N"/>
</dbReference>
<feature type="domain" description="3-dehydroquinate synthase N-terminal" evidence="18">
    <location>
        <begin position="68"/>
        <end position="179"/>
    </location>
</feature>
<feature type="binding site" evidence="17">
    <location>
        <position position="263"/>
    </location>
    <ligand>
        <name>Zn(2+)</name>
        <dbReference type="ChEBI" id="CHEBI:29105"/>
    </ligand>
</feature>